<dbReference type="PROSITE" id="PS50995">
    <property type="entry name" value="HTH_MARR_2"/>
    <property type="match status" value="1"/>
</dbReference>
<evidence type="ECO:0000313" key="5">
    <source>
        <dbReference type="EMBL" id="RDE06413.1"/>
    </source>
</evidence>
<keyword evidence="1" id="KW-0805">Transcription regulation</keyword>
<keyword evidence="3" id="KW-0804">Transcription</keyword>
<keyword evidence="6" id="KW-1185">Reference proteome</keyword>
<protein>
    <submittedName>
        <fullName evidence="5">MarR family transcriptional regulator</fullName>
    </submittedName>
</protein>
<dbReference type="PANTHER" id="PTHR33164:SF64">
    <property type="entry name" value="TRANSCRIPTIONAL REGULATOR SLYA"/>
    <property type="match status" value="1"/>
</dbReference>
<organism evidence="5 6">
    <name type="scientific">Sphingomonas aracearum</name>
    <dbReference type="NCBI Taxonomy" id="2283317"/>
    <lineage>
        <taxon>Bacteria</taxon>
        <taxon>Pseudomonadati</taxon>
        <taxon>Pseudomonadota</taxon>
        <taxon>Alphaproteobacteria</taxon>
        <taxon>Sphingomonadales</taxon>
        <taxon>Sphingomonadaceae</taxon>
        <taxon>Sphingomonas</taxon>
    </lineage>
</organism>
<dbReference type="OrthoDB" id="582199at2"/>
<sequence>MPAPRTLLERRFAATLIPLARAYRRHLDRALAELSLSHSSALAVMLLGRMEDGVRQGMLAEQLGMEGPSVVPLVDQIERAGLAERRPDATDKRAKTIHLTQAGRALAAQAEVRSAEIRSALFAGISAENLEIAAGVLEQLGRAIGSSETD</sequence>
<evidence type="ECO:0000313" key="6">
    <source>
        <dbReference type="Proteomes" id="UP000253918"/>
    </source>
</evidence>
<dbReference type="PANTHER" id="PTHR33164">
    <property type="entry name" value="TRANSCRIPTIONAL REGULATOR, MARR FAMILY"/>
    <property type="match status" value="1"/>
</dbReference>
<keyword evidence="2" id="KW-0238">DNA-binding</keyword>
<evidence type="ECO:0000256" key="2">
    <source>
        <dbReference type="ARBA" id="ARBA00023125"/>
    </source>
</evidence>
<evidence type="ECO:0000256" key="3">
    <source>
        <dbReference type="ARBA" id="ARBA00023163"/>
    </source>
</evidence>
<reference evidence="5 6" key="1">
    <citation type="submission" date="2018-07" db="EMBL/GenBank/DDBJ databases">
        <title>a novel species of Sphingomonas isolated from the rhizosphere soil of Araceae plant.</title>
        <authorList>
            <person name="Zhiyong W."/>
            <person name="Qinglan Z."/>
            <person name="Zhiwei F."/>
            <person name="Ding X."/>
            <person name="Gejiao W."/>
            <person name="Shixue Z."/>
        </authorList>
    </citation>
    <scope>NUCLEOTIDE SEQUENCE [LARGE SCALE GENOMIC DNA]</scope>
    <source>
        <strain evidence="5 6">WZY 27</strain>
    </source>
</reference>
<dbReference type="EMBL" id="QQNB01000001">
    <property type="protein sequence ID" value="RDE06413.1"/>
    <property type="molecule type" value="Genomic_DNA"/>
</dbReference>
<evidence type="ECO:0000259" key="4">
    <source>
        <dbReference type="PROSITE" id="PS50995"/>
    </source>
</evidence>
<gene>
    <name evidence="5" type="ORF">DVW87_01435</name>
</gene>
<dbReference type="InterPro" id="IPR036388">
    <property type="entry name" value="WH-like_DNA-bd_sf"/>
</dbReference>
<dbReference type="Gene3D" id="1.10.10.10">
    <property type="entry name" value="Winged helix-like DNA-binding domain superfamily/Winged helix DNA-binding domain"/>
    <property type="match status" value="1"/>
</dbReference>
<dbReference type="InterPro" id="IPR036390">
    <property type="entry name" value="WH_DNA-bd_sf"/>
</dbReference>
<dbReference type="Pfam" id="PF12802">
    <property type="entry name" value="MarR_2"/>
    <property type="match status" value="1"/>
</dbReference>
<proteinExistence type="predicted"/>
<dbReference type="AlphaFoldDB" id="A0A369VWC0"/>
<dbReference type="InterPro" id="IPR039422">
    <property type="entry name" value="MarR/SlyA-like"/>
</dbReference>
<dbReference type="PRINTS" id="PR00598">
    <property type="entry name" value="HTHMARR"/>
</dbReference>
<dbReference type="RefSeq" id="WP_114685995.1">
    <property type="nucleotide sequence ID" value="NZ_QQNB01000001.1"/>
</dbReference>
<dbReference type="GO" id="GO:0003677">
    <property type="term" value="F:DNA binding"/>
    <property type="evidence" value="ECO:0007669"/>
    <property type="project" value="UniProtKB-KW"/>
</dbReference>
<evidence type="ECO:0000256" key="1">
    <source>
        <dbReference type="ARBA" id="ARBA00023015"/>
    </source>
</evidence>
<dbReference type="Proteomes" id="UP000253918">
    <property type="component" value="Unassembled WGS sequence"/>
</dbReference>
<dbReference type="InterPro" id="IPR000835">
    <property type="entry name" value="HTH_MarR-typ"/>
</dbReference>
<dbReference type="GO" id="GO:0003700">
    <property type="term" value="F:DNA-binding transcription factor activity"/>
    <property type="evidence" value="ECO:0007669"/>
    <property type="project" value="InterPro"/>
</dbReference>
<dbReference type="SMART" id="SM00347">
    <property type="entry name" value="HTH_MARR"/>
    <property type="match status" value="1"/>
</dbReference>
<comment type="caution">
    <text evidence="5">The sequence shown here is derived from an EMBL/GenBank/DDBJ whole genome shotgun (WGS) entry which is preliminary data.</text>
</comment>
<accession>A0A369VWC0</accession>
<dbReference type="GO" id="GO:0006950">
    <property type="term" value="P:response to stress"/>
    <property type="evidence" value="ECO:0007669"/>
    <property type="project" value="TreeGrafter"/>
</dbReference>
<feature type="domain" description="HTH marR-type" evidence="4">
    <location>
        <begin position="9"/>
        <end position="142"/>
    </location>
</feature>
<name>A0A369VWC0_9SPHN</name>
<dbReference type="SUPFAM" id="SSF46785">
    <property type="entry name" value="Winged helix' DNA-binding domain"/>
    <property type="match status" value="1"/>
</dbReference>